<feature type="chain" id="PRO_5001599686" description="Extracellular membrane protein CFEM domain-containing protein" evidence="2">
    <location>
        <begin position="24"/>
        <end position="358"/>
    </location>
</feature>
<feature type="region of interest" description="Disordered" evidence="1">
    <location>
        <begin position="258"/>
        <end position="278"/>
    </location>
</feature>
<feature type="compositionally biased region" description="Basic and acidic residues" evidence="1">
    <location>
        <begin position="170"/>
        <end position="192"/>
    </location>
</feature>
<feature type="region of interest" description="Disordered" evidence="1">
    <location>
        <begin position="124"/>
        <end position="198"/>
    </location>
</feature>
<organism evidence="3 4">
    <name type="scientific">Pseudozyma flocculosa PF-1</name>
    <dbReference type="NCBI Taxonomy" id="1277687"/>
    <lineage>
        <taxon>Eukaryota</taxon>
        <taxon>Fungi</taxon>
        <taxon>Dikarya</taxon>
        <taxon>Basidiomycota</taxon>
        <taxon>Ustilaginomycotina</taxon>
        <taxon>Ustilaginomycetes</taxon>
        <taxon>Ustilaginales</taxon>
        <taxon>Ustilaginaceae</taxon>
        <taxon>Pseudozyma</taxon>
    </lineage>
</organism>
<dbReference type="KEGG" id="pfp:PFL1_03350"/>
<dbReference type="EMBL" id="KE361632">
    <property type="protein sequence ID" value="EPQ29061.1"/>
    <property type="molecule type" value="Genomic_DNA"/>
</dbReference>
<proteinExistence type="predicted"/>
<dbReference type="Proteomes" id="UP000053664">
    <property type="component" value="Unassembled WGS sequence"/>
</dbReference>
<feature type="signal peptide" evidence="2">
    <location>
        <begin position="1"/>
        <end position="23"/>
    </location>
</feature>
<keyword evidence="2" id="KW-0732">Signal</keyword>
<feature type="compositionally biased region" description="Pro residues" evidence="1">
    <location>
        <begin position="139"/>
        <end position="148"/>
    </location>
</feature>
<feature type="compositionally biased region" description="Low complexity" evidence="1">
    <location>
        <begin position="258"/>
        <end position="273"/>
    </location>
</feature>
<gene>
    <name evidence="3" type="ORF">PFL1_03350</name>
</gene>
<accession>A0A061HEN0</accession>
<dbReference type="AlphaFoldDB" id="A0A061HEN0"/>
<reference evidence="3 4" key="1">
    <citation type="journal article" date="2013" name="Plant Cell">
        <title>The transition from a phytopathogenic smut ancestor to an anamorphic biocontrol agent deciphered by comparative whole-genome analysis.</title>
        <authorList>
            <person name="Lefebvre F."/>
            <person name="Joly D.L."/>
            <person name="Labbe C."/>
            <person name="Teichmann B."/>
            <person name="Linning R."/>
            <person name="Belzile F."/>
            <person name="Bakkeren G."/>
            <person name="Belanger R.R."/>
        </authorList>
    </citation>
    <scope>NUCLEOTIDE SEQUENCE [LARGE SCALE GENOMIC DNA]</scope>
    <source>
        <strain evidence="3 4">PF-1</strain>
    </source>
</reference>
<evidence type="ECO:0000256" key="1">
    <source>
        <dbReference type="SAM" id="MobiDB-lite"/>
    </source>
</evidence>
<evidence type="ECO:0000313" key="4">
    <source>
        <dbReference type="Proteomes" id="UP000053664"/>
    </source>
</evidence>
<evidence type="ECO:0000313" key="3">
    <source>
        <dbReference type="EMBL" id="EPQ29061.1"/>
    </source>
</evidence>
<sequence length="358" mass="37470">MKILSLLPALLAALSSTIDLVRCQNVALSADVWNTLMMSNNKMTILSCCQGTRTGIDESSVRACSDKPGYYDPNAKCQANACSHRFKVIGLAWCAVKPNADFDASAAQFDADCQARGGRAFKPNTDSCTFENFGEQVDPPAPPPGPSDPPKKPTPDPSHPQPPSGSGIKPSDKSRQQIEQEAAKADPTHSDAADNLPPARTGAYRYALVDYAYTRAIRCCNGADKPHPSFQDYTCHTQQPAFADTFAAQCHKMLGAISSPGSSSSQSGDAATAAPPPSTSIQAMCREALTNGTSFGYGYCRLNFDAGAATMTPAFEKACTAFNGKLVEPIMGSCMWPTANAAPPGGKAAGAAPGTADA</sequence>
<protein>
    <recommendedName>
        <fullName evidence="5">Extracellular membrane protein CFEM domain-containing protein</fullName>
    </recommendedName>
</protein>
<evidence type="ECO:0008006" key="5">
    <source>
        <dbReference type="Google" id="ProtNLM"/>
    </source>
</evidence>
<dbReference type="HOGENOM" id="CLU_850455_0_0_1"/>
<dbReference type="GeneID" id="19317460"/>
<dbReference type="RefSeq" id="XP_007879058.1">
    <property type="nucleotide sequence ID" value="XM_007880867.1"/>
</dbReference>
<name>A0A061HEN0_9BASI</name>
<evidence type="ECO:0000256" key="2">
    <source>
        <dbReference type="SAM" id="SignalP"/>
    </source>
</evidence>